<feature type="transmembrane region" description="Helical" evidence="1">
    <location>
        <begin position="157"/>
        <end position="174"/>
    </location>
</feature>
<evidence type="ECO:0000313" key="3">
    <source>
        <dbReference type="Proteomes" id="UP000626220"/>
    </source>
</evidence>
<organism evidence="2 3">
    <name type="scientific">Seohaeicola zhoushanensis</name>
    <dbReference type="NCBI Taxonomy" id="1569283"/>
    <lineage>
        <taxon>Bacteria</taxon>
        <taxon>Pseudomonadati</taxon>
        <taxon>Pseudomonadota</taxon>
        <taxon>Alphaproteobacteria</taxon>
        <taxon>Rhodobacterales</taxon>
        <taxon>Roseobacteraceae</taxon>
        <taxon>Seohaeicola</taxon>
    </lineage>
</organism>
<keyword evidence="1" id="KW-0812">Transmembrane</keyword>
<sequence>MTSRTEGARGPVEWLASREGAVVAAAAGLIVVLAALYTVFGVGMSMSALQMTGMARPVGAPMSMPMQPVWTPGYAVLVFLMWWIMMIAMMTPSAAPMLLLFTALKRQGPEPGRAVAMSLVFLAGYLLSWAGFSLVAMSLQWLAEWLGHVEGAMMTLRGHWLAGLVLIGAGLYQFTAMKAACLSHCQSPAAFLAAHARPGMAGALRLGLLHGAYCLGCCWALMALLFVGGIMNLYWIVGLTLYVLAEKLLPLGPGFARVSGGVLILFGGYVLLGAL</sequence>
<dbReference type="RefSeq" id="WP_189680555.1">
    <property type="nucleotide sequence ID" value="NZ_BNCJ01000006.1"/>
</dbReference>
<name>A0A8J3GYZ7_9RHOB</name>
<keyword evidence="3" id="KW-1185">Reference proteome</keyword>
<reference evidence="2" key="1">
    <citation type="journal article" date="2014" name="Int. J. Syst. Evol. Microbiol.">
        <title>Complete genome sequence of Corynebacterium casei LMG S-19264T (=DSM 44701T), isolated from a smear-ripened cheese.</title>
        <authorList>
            <consortium name="US DOE Joint Genome Institute (JGI-PGF)"/>
            <person name="Walter F."/>
            <person name="Albersmeier A."/>
            <person name="Kalinowski J."/>
            <person name="Ruckert C."/>
        </authorList>
    </citation>
    <scope>NUCLEOTIDE SEQUENCE</scope>
    <source>
        <strain evidence="2">KCTC 42650</strain>
    </source>
</reference>
<feature type="transmembrane region" description="Helical" evidence="1">
    <location>
        <begin position="69"/>
        <end position="102"/>
    </location>
</feature>
<dbReference type="AlphaFoldDB" id="A0A8J3GYZ7"/>
<keyword evidence="1" id="KW-1133">Transmembrane helix</keyword>
<reference evidence="2" key="2">
    <citation type="submission" date="2020-09" db="EMBL/GenBank/DDBJ databases">
        <authorList>
            <person name="Sun Q."/>
            <person name="Kim S."/>
        </authorList>
    </citation>
    <scope>NUCLEOTIDE SEQUENCE</scope>
    <source>
        <strain evidence="2">KCTC 42650</strain>
    </source>
</reference>
<dbReference type="Proteomes" id="UP000626220">
    <property type="component" value="Unassembled WGS sequence"/>
</dbReference>
<accession>A0A8J3GYZ7</accession>
<proteinExistence type="predicted"/>
<feature type="transmembrane region" description="Helical" evidence="1">
    <location>
        <begin position="21"/>
        <end position="49"/>
    </location>
</feature>
<comment type="caution">
    <text evidence="2">The sequence shown here is derived from an EMBL/GenBank/DDBJ whole genome shotgun (WGS) entry which is preliminary data.</text>
</comment>
<evidence type="ECO:0000313" key="2">
    <source>
        <dbReference type="EMBL" id="GHF53468.1"/>
    </source>
</evidence>
<feature type="transmembrane region" description="Helical" evidence="1">
    <location>
        <begin position="255"/>
        <end position="274"/>
    </location>
</feature>
<dbReference type="InterPro" id="IPR018688">
    <property type="entry name" value="PpoB2-like"/>
</dbReference>
<dbReference type="EMBL" id="BNCJ01000006">
    <property type="protein sequence ID" value="GHF53468.1"/>
    <property type="molecule type" value="Genomic_DNA"/>
</dbReference>
<gene>
    <name evidence="2" type="ORF">GCM10017056_26350</name>
</gene>
<feature type="transmembrane region" description="Helical" evidence="1">
    <location>
        <begin position="212"/>
        <end position="235"/>
    </location>
</feature>
<protein>
    <submittedName>
        <fullName evidence="2">Metal-binding protein</fullName>
    </submittedName>
</protein>
<dbReference type="Pfam" id="PF09948">
    <property type="entry name" value="PpoB2"/>
    <property type="match status" value="1"/>
</dbReference>
<keyword evidence="1" id="KW-0472">Membrane</keyword>
<feature type="transmembrane region" description="Helical" evidence="1">
    <location>
        <begin position="114"/>
        <end position="137"/>
    </location>
</feature>
<evidence type="ECO:0000256" key="1">
    <source>
        <dbReference type="SAM" id="Phobius"/>
    </source>
</evidence>